<protein>
    <submittedName>
        <fullName evidence="3">Aminohydrolase SsnA</fullName>
    </submittedName>
</protein>
<evidence type="ECO:0000259" key="2">
    <source>
        <dbReference type="Pfam" id="PF01979"/>
    </source>
</evidence>
<keyword evidence="4" id="KW-1185">Reference proteome</keyword>
<sequence>MLLVGSGRLITQNYEMPYFEDGCVVIDRNIIKEVGNTETLRKKYNSAEFIDAKGKVIMPGMINTHMHIYSTFARGMALKDESPVKFLEILEKLWWRLDKALTLKDIKYSALVTFIDCIKNGTTTVFDHHASPKAVTDSLFTIGDVSRALGIRSCLCYEVSDRDGKDIMEQGIGENVEFIKYTKDKQDSLLKGMFGLHASLTLSNKTMEKCAESICNLDSGFHVHIAEGIEDVYDSLKKYGKRTVQRFMDFNMLGEKTIGVHCVHVNELEMEILKDTDTNVVHNPESNMGNAVGVAPIINMLNKGINLGLGTDGYTTDMFESMKVCNLLQKHNLSDSSVGFSEIPTMVFENNRNISSKYFEKPIGCLKEGAYADLIIVDYNPYTPILKENLNSHILFGMSGGRVDTTIINGKVLMKNRELINIDEESIFNKARELSKKTWERF</sequence>
<dbReference type="RefSeq" id="WP_035145622.1">
    <property type="nucleotide sequence ID" value="NZ_JAAZWO010000011.1"/>
</dbReference>
<dbReference type="EMBL" id="JAAZWO010000011">
    <property type="protein sequence ID" value="MBC2398199.1"/>
    <property type="molecule type" value="Genomic_DNA"/>
</dbReference>
<dbReference type="InterPro" id="IPR032466">
    <property type="entry name" value="Metal_Hydrolase"/>
</dbReference>
<feature type="domain" description="Amidohydrolase-related" evidence="2">
    <location>
        <begin position="56"/>
        <end position="412"/>
    </location>
</feature>
<reference evidence="3 4" key="1">
    <citation type="submission" date="2020-04" db="EMBL/GenBank/DDBJ databases">
        <title>Genomic insights into acetone-butanol-ethanol (ABE) fermentation by sequencing solventogenic clostridia strains.</title>
        <authorList>
            <person name="Brown S."/>
        </authorList>
    </citation>
    <scope>NUCLEOTIDE SEQUENCE [LARGE SCALE GENOMIC DNA]</scope>
    <source>
        <strain evidence="3 4">DJ011</strain>
    </source>
</reference>
<organism evidence="3 4">
    <name type="scientific">Clostridium tetanomorphum</name>
    <dbReference type="NCBI Taxonomy" id="1553"/>
    <lineage>
        <taxon>Bacteria</taxon>
        <taxon>Bacillati</taxon>
        <taxon>Bacillota</taxon>
        <taxon>Clostridia</taxon>
        <taxon>Eubacteriales</taxon>
        <taxon>Clostridiaceae</taxon>
        <taxon>Clostridium</taxon>
    </lineage>
</organism>
<gene>
    <name evidence="3" type="primary">ssnA</name>
    <name evidence="3" type="ORF">HGG79_10480</name>
</gene>
<proteinExistence type="predicted"/>
<dbReference type="PANTHER" id="PTHR43794">
    <property type="entry name" value="AMINOHYDROLASE SSNA-RELATED"/>
    <property type="match status" value="1"/>
</dbReference>
<dbReference type="Pfam" id="PF01979">
    <property type="entry name" value="Amidohydro_1"/>
    <property type="match status" value="1"/>
</dbReference>
<dbReference type="Proteomes" id="UP000563151">
    <property type="component" value="Unassembled WGS sequence"/>
</dbReference>
<dbReference type="AlphaFoldDB" id="A0A923J0Y0"/>
<dbReference type="PANTHER" id="PTHR43794:SF11">
    <property type="entry name" value="AMIDOHYDROLASE-RELATED DOMAIN-CONTAINING PROTEIN"/>
    <property type="match status" value="1"/>
</dbReference>
<evidence type="ECO:0000256" key="1">
    <source>
        <dbReference type="ARBA" id="ARBA00022801"/>
    </source>
</evidence>
<evidence type="ECO:0000313" key="3">
    <source>
        <dbReference type="EMBL" id="MBC2398199.1"/>
    </source>
</evidence>
<dbReference type="Gene3D" id="3.20.20.140">
    <property type="entry name" value="Metal-dependent hydrolases"/>
    <property type="match status" value="1"/>
</dbReference>
<name>A0A923J0Y0_CLOTT</name>
<keyword evidence="1" id="KW-0378">Hydrolase</keyword>
<dbReference type="InterPro" id="IPR050287">
    <property type="entry name" value="MTA/SAH_deaminase"/>
</dbReference>
<evidence type="ECO:0000313" key="4">
    <source>
        <dbReference type="Proteomes" id="UP000563151"/>
    </source>
</evidence>
<dbReference type="InterPro" id="IPR011059">
    <property type="entry name" value="Metal-dep_hydrolase_composite"/>
</dbReference>
<dbReference type="SUPFAM" id="SSF51338">
    <property type="entry name" value="Composite domain of metallo-dependent hydrolases"/>
    <property type="match status" value="1"/>
</dbReference>
<dbReference type="CDD" id="cd01298">
    <property type="entry name" value="ATZ_TRZ_like"/>
    <property type="match status" value="1"/>
</dbReference>
<comment type="caution">
    <text evidence="3">The sequence shown here is derived from an EMBL/GenBank/DDBJ whole genome shotgun (WGS) entry which is preliminary data.</text>
</comment>
<dbReference type="InterPro" id="IPR017700">
    <property type="entry name" value="Aminohydrolase_SsnA"/>
</dbReference>
<dbReference type="SUPFAM" id="SSF51556">
    <property type="entry name" value="Metallo-dependent hydrolases"/>
    <property type="match status" value="1"/>
</dbReference>
<dbReference type="NCBIfam" id="NF005540">
    <property type="entry name" value="PRK07203.1"/>
    <property type="match status" value="1"/>
</dbReference>
<dbReference type="NCBIfam" id="TIGR03314">
    <property type="entry name" value="Se_ssnA"/>
    <property type="match status" value="1"/>
</dbReference>
<accession>A0A923J0Y0</accession>
<dbReference type="GO" id="GO:0016810">
    <property type="term" value="F:hydrolase activity, acting on carbon-nitrogen (but not peptide) bonds"/>
    <property type="evidence" value="ECO:0007669"/>
    <property type="project" value="InterPro"/>
</dbReference>
<dbReference type="Gene3D" id="2.30.40.10">
    <property type="entry name" value="Urease, subunit C, domain 1"/>
    <property type="match status" value="1"/>
</dbReference>
<dbReference type="InterPro" id="IPR006680">
    <property type="entry name" value="Amidohydro-rel"/>
</dbReference>